<evidence type="ECO:0000256" key="1">
    <source>
        <dbReference type="ARBA" id="ARBA00012797"/>
    </source>
</evidence>
<dbReference type="EMBL" id="LXTC01000004">
    <property type="protein sequence ID" value="OBA20541.1"/>
    <property type="molecule type" value="Genomic_DNA"/>
</dbReference>
<evidence type="ECO:0000313" key="13">
    <source>
        <dbReference type="EMBL" id="OBA20541.1"/>
    </source>
</evidence>
<dbReference type="EC" id="2.1.1.221" evidence="1"/>
<protein>
    <recommendedName>
        <fullName evidence="2">tRNA (guanine(9)-N1)-methyltransferase</fullName>
        <ecNumber evidence="1">2.1.1.221</ecNumber>
    </recommendedName>
    <alternativeName>
        <fullName evidence="7">tRNA methyltransferase 10</fullName>
    </alternativeName>
    <alternativeName>
        <fullName evidence="6">tRNA(m1G9)-methyltransferase</fullName>
    </alternativeName>
</protein>
<evidence type="ECO:0000256" key="3">
    <source>
        <dbReference type="ARBA" id="ARBA00022603"/>
    </source>
</evidence>
<feature type="compositionally biased region" description="Basic and acidic residues" evidence="11">
    <location>
        <begin position="73"/>
        <end position="94"/>
    </location>
</feature>
<comment type="catalytic activity">
    <reaction evidence="8">
        <text>guanosine(9) in tRNA + S-adenosyl-L-methionine = N(1)-methylguanosine(9) in tRNA + S-adenosyl-L-homocysteine + H(+)</text>
        <dbReference type="Rhea" id="RHEA:43156"/>
        <dbReference type="Rhea" id="RHEA-COMP:10367"/>
        <dbReference type="Rhea" id="RHEA-COMP:10368"/>
        <dbReference type="ChEBI" id="CHEBI:15378"/>
        <dbReference type="ChEBI" id="CHEBI:57856"/>
        <dbReference type="ChEBI" id="CHEBI:59789"/>
        <dbReference type="ChEBI" id="CHEBI:73542"/>
        <dbReference type="ChEBI" id="CHEBI:74269"/>
        <dbReference type="EC" id="2.1.1.221"/>
    </reaction>
</comment>
<evidence type="ECO:0000256" key="10">
    <source>
        <dbReference type="PIRSR" id="PIRSR016323-2"/>
    </source>
</evidence>
<dbReference type="Gene3D" id="3.40.1280.30">
    <property type="match status" value="1"/>
</dbReference>
<dbReference type="InterPro" id="IPR038459">
    <property type="entry name" value="MT_TRM10-typ_sf"/>
</dbReference>
<dbReference type="GO" id="GO:0005634">
    <property type="term" value="C:nucleus"/>
    <property type="evidence" value="ECO:0007669"/>
    <property type="project" value="TreeGrafter"/>
</dbReference>
<feature type="region of interest" description="Disordered" evidence="11">
    <location>
        <begin position="281"/>
        <end position="307"/>
    </location>
</feature>
<feature type="binding site" evidence="10">
    <location>
        <position position="212"/>
    </location>
    <ligand>
        <name>S-adenosyl-L-methionine</name>
        <dbReference type="ChEBI" id="CHEBI:59789"/>
    </ligand>
</feature>
<evidence type="ECO:0000256" key="11">
    <source>
        <dbReference type="SAM" id="MobiDB-lite"/>
    </source>
</evidence>
<dbReference type="GO" id="GO:0002939">
    <property type="term" value="P:tRNA N1-guanine methylation"/>
    <property type="evidence" value="ECO:0007669"/>
    <property type="project" value="EnsemblFungi"/>
</dbReference>
<dbReference type="GeneID" id="30030703"/>
<feature type="compositionally biased region" description="Polar residues" evidence="11">
    <location>
        <begin position="297"/>
        <end position="307"/>
    </location>
</feature>
<dbReference type="Proteomes" id="UP000092555">
    <property type="component" value="Unassembled WGS sequence"/>
</dbReference>
<evidence type="ECO:0000256" key="5">
    <source>
        <dbReference type="ARBA" id="ARBA00022691"/>
    </source>
</evidence>
<proteinExistence type="predicted"/>
<dbReference type="STRING" id="869754.A0A1A0H954"/>
<dbReference type="RefSeq" id="XP_018711063.1">
    <property type="nucleotide sequence ID" value="XM_018857727.1"/>
</dbReference>
<keyword evidence="3" id="KW-0489">Methyltransferase</keyword>
<feature type="compositionally biased region" description="Polar residues" evidence="11">
    <location>
        <begin position="1"/>
        <end position="12"/>
    </location>
</feature>
<organism evidence="13 14">
    <name type="scientific">Metschnikowia bicuspidata var. bicuspidata NRRL YB-4993</name>
    <dbReference type="NCBI Taxonomy" id="869754"/>
    <lineage>
        <taxon>Eukaryota</taxon>
        <taxon>Fungi</taxon>
        <taxon>Dikarya</taxon>
        <taxon>Ascomycota</taxon>
        <taxon>Saccharomycotina</taxon>
        <taxon>Pichiomycetes</taxon>
        <taxon>Metschnikowiaceae</taxon>
        <taxon>Metschnikowia</taxon>
    </lineage>
</organism>
<feature type="active site" description="Proton acceptor" evidence="9">
    <location>
        <position position="216"/>
    </location>
</feature>
<feature type="domain" description="SAM-dependent MTase TRM10-type" evidence="12">
    <location>
        <begin position="88"/>
        <end position="285"/>
    </location>
</feature>
<accession>A0A1A0H954</accession>
<feature type="region of interest" description="Disordered" evidence="11">
    <location>
        <begin position="1"/>
        <end position="20"/>
    </location>
</feature>
<feature type="binding site" evidence="10">
    <location>
        <position position="224"/>
    </location>
    <ligand>
        <name>S-adenosyl-L-methionine</name>
        <dbReference type="ChEBI" id="CHEBI:59789"/>
    </ligand>
</feature>
<dbReference type="InterPro" id="IPR007356">
    <property type="entry name" value="tRNA_m1G_MeTrfase_euk"/>
</dbReference>
<evidence type="ECO:0000259" key="12">
    <source>
        <dbReference type="PROSITE" id="PS51675"/>
    </source>
</evidence>
<evidence type="ECO:0000256" key="7">
    <source>
        <dbReference type="ARBA" id="ARBA00032166"/>
    </source>
</evidence>
<dbReference type="GO" id="GO:0000049">
    <property type="term" value="F:tRNA binding"/>
    <property type="evidence" value="ECO:0007669"/>
    <property type="project" value="TreeGrafter"/>
</dbReference>
<evidence type="ECO:0000256" key="8">
    <source>
        <dbReference type="ARBA" id="ARBA00048434"/>
    </source>
</evidence>
<feature type="region of interest" description="Disordered" evidence="11">
    <location>
        <begin position="29"/>
        <end position="99"/>
    </location>
</feature>
<evidence type="ECO:0000313" key="14">
    <source>
        <dbReference type="Proteomes" id="UP000092555"/>
    </source>
</evidence>
<feature type="compositionally biased region" description="Basic and acidic residues" evidence="11">
    <location>
        <begin position="45"/>
        <end position="55"/>
    </location>
</feature>
<feature type="compositionally biased region" description="Basic residues" evidence="11">
    <location>
        <begin position="56"/>
        <end position="72"/>
    </location>
</feature>
<sequence length="307" mass="36217">MSSTNSPPNETANLEHAIVGEFKRQKVELPEGMSKNAWKRLQKQQRWEEQKDDFRLKRREKKRVARQRKSERKMKGLDDEESNYHQEAKKELPQKQEPSGVNIIMDCEFDELMNDKEIVSMSNQITRCYSAKRHSKYEVGLTISSFNKRLRQRFDKSIQNYAKWKNIQFEENETLEDLLPADEKERAKYVYLTADTDEELLQLEEGHTYILGGIVDKNRHKELCFNKAKKLGLRVGRLPIGKYIQMNSRHVLATSHVYEIMCMWLENKDWEKSFNSVLPPRKLKKDNSEGVSDELVTKTQEANTDEL</sequence>
<gene>
    <name evidence="13" type="ORF">METBIDRAFT_43974</name>
</gene>
<keyword evidence="4" id="KW-0808">Transferase</keyword>
<reference evidence="13 14" key="1">
    <citation type="submission" date="2016-05" db="EMBL/GenBank/DDBJ databases">
        <title>Comparative genomics of biotechnologically important yeasts.</title>
        <authorList>
            <consortium name="DOE Joint Genome Institute"/>
            <person name="Riley R."/>
            <person name="Haridas S."/>
            <person name="Wolfe K.H."/>
            <person name="Lopes M.R."/>
            <person name="Hittinger C.T."/>
            <person name="Goker M."/>
            <person name="Salamov A."/>
            <person name="Wisecaver J."/>
            <person name="Long T.M."/>
            <person name="Aerts A.L."/>
            <person name="Barry K."/>
            <person name="Choi C."/>
            <person name="Clum A."/>
            <person name="Coughlan A.Y."/>
            <person name="Deshpande S."/>
            <person name="Douglass A.P."/>
            <person name="Hanson S.J."/>
            <person name="Klenk H.-P."/>
            <person name="LaButti K."/>
            <person name="Lapidus A."/>
            <person name="Lindquist E."/>
            <person name="Lipzen A."/>
            <person name="Meier-kolthoff J.P."/>
            <person name="Ohm R.A."/>
            <person name="Otillar R.P."/>
            <person name="Pangilinan J."/>
            <person name="Peng Y."/>
            <person name="Rokas A."/>
            <person name="Rosa C.A."/>
            <person name="Scheuner C."/>
            <person name="Sibirny A.A."/>
            <person name="Slot J.C."/>
            <person name="Stielow J.B."/>
            <person name="Sun H."/>
            <person name="Kurtzman C.P."/>
            <person name="Blackwell M."/>
            <person name="Grigoriev I.V."/>
            <person name="Jeffries T.W."/>
        </authorList>
    </citation>
    <scope>NUCLEOTIDE SEQUENCE [LARGE SCALE GENOMIC DNA]</scope>
    <source>
        <strain evidence="13 14">NRRL YB-4993</strain>
    </source>
</reference>
<evidence type="ECO:0000256" key="9">
    <source>
        <dbReference type="PIRSR" id="PIRSR016323-1"/>
    </source>
</evidence>
<dbReference type="PIRSF" id="PIRSF016323">
    <property type="entry name" value="tRNA_m1G_mtfrase_met"/>
    <property type="match status" value="1"/>
</dbReference>
<dbReference type="PANTHER" id="PTHR13563:SF13">
    <property type="entry name" value="TRNA METHYLTRANSFERASE 10 HOMOLOG A"/>
    <property type="match status" value="1"/>
</dbReference>
<name>A0A1A0H954_9ASCO</name>
<dbReference type="AlphaFoldDB" id="A0A1A0H954"/>
<evidence type="ECO:0000256" key="4">
    <source>
        <dbReference type="ARBA" id="ARBA00022679"/>
    </source>
</evidence>
<keyword evidence="5" id="KW-0949">S-adenosyl-L-methionine</keyword>
<dbReference type="GO" id="GO:0052905">
    <property type="term" value="F:tRNA (guanosine(9)-N1)-methyltransferase activity"/>
    <property type="evidence" value="ECO:0007669"/>
    <property type="project" value="UniProtKB-EC"/>
</dbReference>
<feature type="binding site" evidence="10">
    <location>
        <position position="192"/>
    </location>
    <ligand>
        <name>S-adenosyl-L-methionine</name>
        <dbReference type="ChEBI" id="CHEBI:59789"/>
    </ligand>
</feature>
<evidence type="ECO:0000256" key="2">
    <source>
        <dbReference type="ARBA" id="ARBA00020451"/>
    </source>
</evidence>
<evidence type="ECO:0000256" key="6">
    <source>
        <dbReference type="ARBA" id="ARBA00031792"/>
    </source>
</evidence>
<dbReference type="OrthoDB" id="278300at2759"/>
<feature type="binding site" evidence="10">
    <location>
        <position position="238"/>
    </location>
    <ligand>
        <name>S-adenosyl-L-methionine</name>
        <dbReference type="ChEBI" id="CHEBI:59789"/>
    </ligand>
</feature>
<dbReference type="CDD" id="cd18089">
    <property type="entry name" value="SPOUT_Trm10-like"/>
    <property type="match status" value="1"/>
</dbReference>
<dbReference type="PROSITE" id="PS51675">
    <property type="entry name" value="SAM_MT_TRM10"/>
    <property type="match status" value="1"/>
</dbReference>
<comment type="caution">
    <text evidence="13">The sequence shown here is derived from an EMBL/GenBank/DDBJ whole genome shotgun (WGS) entry which is preliminary data.</text>
</comment>
<dbReference type="PANTHER" id="PTHR13563">
    <property type="entry name" value="TRNA (GUANINE-9-) METHYLTRANSFERASE"/>
    <property type="match status" value="1"/>
</dbReference>
<dbReference type="InterPro" id="IPR016653">
    <property type="entry name" value="TRM10/TRM10A"/>
</dbReference>
<keyword evidence="14" id="KW-1185">Reference proteome</keyword>
<dbReference type="InterPro" id="IPR028564">
    <property type="entry name" value="MT_TRM10-typ"/>
</dbReference>